<dbReference type="HOGENOM" id="CLU_036879_0_2_4"/>
<proteinExistence type="inferred from homology"/>
<dbReference type="SUPFAM" id="SSF161098">
    <property type="entry name" value="MetI-like"/>
    <property type="match status" value="1"/>
</dbReference>
<evidence type="ECO:0000256" key="7">
    <source>
        <dbReference type="RuleBase" id="RU363032"/>
    </source>
</evidence>
<dbReference type="PANTHER" id="PTHR43163:SF6">
    <property type="entry name" value="DIPEPTIDE TRANSPORT SYSTEM PERMEASE PROTEIN DPPB-RELATED"/>
    <property type="match status" value="1"/>
</dbReference>
<keyword evidence="3" id="KW-1003">Cell membrane</keyword>
<dbReference type="PROSITE" id="PS50928">
    <property type="entry name" value="ABC_TM1"/>
    <property type="match status" value="1"/>
</dbReference>
<dbReference type="InterPro" id="IPR000515">
    <property type="entry name" value="MetI-like"/>
</dbReference>
<evidence type="ECO:0000256" key="1">
    <source>
        <dbReference type="ARBA" id="ARBA00004651"/>
    </source>
</evidence>
<dbReference type="GO" id="GO:0071916">
    <property type="term" value="F:dipeptide transmembrane transporter activity"/>
    <property type="evidence" value="ECO:0007669"/>
    <property type="project" value="TreeGrafter"/>
</dbReference>
<protein>
    <submittedName>
        <fullName evidence="9">Binding-protein-dependent transport systems inner membrane component</fullName>
    </submittedName>
</protein>
<dbReference type="STRING" id="543728.Vapar_2070"/>
<dbReference type="Pfam" id="PF00528">
    <property type="entry name" value="BPD_transp_1"/>
    <property type="match status" value="1"/>
</dbReference>
<gene>
    <name evidence="9" type="ordered locus">Vapar_2070</name>
</gene>
<dbReference type="InterPro" id="IPR035906">
    <property type="entry name" value="MetI-like_sf"/>
</dbReference>
<sequence>MSRTMNAGVHRTHTAWSGILLRRGIQIVALGLLVGTVCFFMARSLPGDMATRIAAGRYGYDLVNNAAADAVRIELGLDRPVWLALLQWWGEIARLDLGTSLVTGNSVWGEVTHQLGATIDLAVASVFVAAIVGLPLGIWSGLHAGGWIDRLTLVLAVVLRAMPPFLLAVLLMVLVAVQLGALPVAGDDHAGSLLLPALTLGLGLAAGLARVTRASMREAVASPSFEFARTKGLSDRQALVRHGLRQAATPVVAYLGVHAVFLVEGAVVVETLFAWPGIGHALVHAVFGRDVPMIQGAALCMGLLFVVFNLLVDAACLALDPRRRMGVTA</sequence>
<evidence type="ECO:0000256" key="6">
    <source>
        <dbReference type="ARBA" id="ARBA00023136"/>
    </source>
</evidence>
<feature type="transmembrane region" description="Helical" evidence="7">
    <location>
        <begin position="151"/>
        <end position="177"/>
    </location>
</feature>
<evidence type="ECO:0000256" key="3">
    <source>
        <dbReference type="ARBA" id="ARBA00022475"/>
    </source>
</evidence>
<dbReference type="EMBL" id="CP001635">
    <property type="protein sequence ID" value="ACS18711.1"/>
    <property type="molecule type" value="Genomic_DNA"/>
</dbReference>
<dbReference type="PANTHER" id="PTHR43163">
    <property type="entry name" value="DIPEPTIDE TRANSPORT SYSTEM PERMEASE PROTEIN DPPB-RELATED"/>
    <property type="match status" value="1"/>
</dbReference>
<accession>C5CWF6</accession>
<keyword evidence="2 7" id="KW-0813">Transport</keyword>
<feature type="transmembrane region" description="Helical" evidence="7">
    <location>
        <begin position="20"/>
        <end position="42"/>
    </location>
</feature>
<name>C5CWF6_VARPS</name>
<dbReference type="KEGG" id="vap:Vapar_2070"/>
<keyword evidence="5 7" id="KW-1133">Transmembrane helix</keyword>
<evidence type="ECO:0000256" key="2">
    <source>
        <dbReference type="ARBA" id="ARBA00022448"/>
    </source>
</evidence>
<reference evidence="9" key="1">
    <citation type="submission" date="2009-06" db="EMBL/GenBank/DDBJ databases">
        <title>Complete sequence of chromosome 1 of Variovorax paradoxus S110.</title>
        <authorList>
            <consortium name="US DOE Joint Genome Institute"/>
            <person name="Lucas S."/>
            <person name="Copeland A."/>
            <person name="Lapidus A."/>
            <person name="Glavina del Rio T."/>
            <person name="Tice H."/>
            <person name="Bruce D."/>
            <person name="Goodwin L."/>
            <person name="Pitluck S."/>
            <person name="Chertkov O."/>
            <person name="Brettin T."/>
            <person name="Detter J.C."/>
            <person name="Han C."/>
            <person name="Larimer F."/>
            <person name="Land M."/>
            <person name="Hauser L."/>
            <person name="Kyrpides N."/>
            <person name="Ovchinnikova G."/>
            <person name="Orwin P."/>
            <person name="Leadbetter J.R."/>
            <person name="Spain J.C."/>
            <person name="Han J.I."/>
        </authorList>
    </citation>
    <scope>NUCLEOTIDE SEQUENCE</scope>
    <source>
        <strain evidence="9">S110</strain>
    </source>
</reference>
<feature type="transmembrane region" description="Helical" evidence="7">
    <location>
        <begin position="251"/>
        <end position="273"/>
    </location>
</feature>
<dbReference type="GO" id="GO:0005886">
    <property type="term" value="C:plasma membrane"/>
    <property type="evidence" value="ECO:0007669"/>
    <property type="project" value="UniProtKB-SubCell"/>
</dbReference>
<feature type="transmembrane region" description="Helical" evidence="7">
    <location>
        <begin position="115"/>
        <end position="139"/>
    </location>
</feature>
<evidence type="ECO:0000313" key="9">
    <source>
        <dbReference type="EMBL" id="ACS18711.1"/>
    </source>
</evidence>
<keyword evidence="6 7" id="KW-0472">Membrane</keyword>
<organism evidence="9">
    <name type="scientific">Variovorax paradoxus (strain S110)</name>
    <dbReference type="NCBI Taxonomy" id="543728"/>
    <lineage>
        <taxon>Bacteria</taxon>
        <taxon>Pseudomonadati</taxon>
        <taxon>Pseudomonadota</taxon>
        <taxon>Betaproteobacteria</taxon>
        <taxon>Burkholderiales</taxon>
        <taxon>Comamonadaceae</taxon>
        <taxon>Variovorax</taxon>
    </lineage>
</organism>
<dbReference type="CDD" id="cd06261">
    <property type="entry name" value="TM_PBP2"/>
    <property type="match status" value="1"/>
</dbReference>
<dbReference type="Gene3D" id="1.10.3720.10">
    <property type="entry name" value="MetI-like"/>
    <property type="match status" value="1"/>
</dbReference>
<evidence type="ECO:0000256" key="5">
    <source>
        <dbReference type="ARBA" id="ARBA00022989"/>
    </source>
</evidence>
<feature type="transmembrane region" description="Helical" evidence="7">
    <location>
        <begin position="189"/>
        <end position="209"/>
    </location>
</feature>
<evidence type="ECO:0000259" key="8">
    <source>
        <dbReference type="PROSITE" id="PS50928"/>
    </source>
</evidence>
<feature type="transmembrane region" description="Helical" evidence="7">
    <location>
        <begin position="293"/>
        <end position="319"/>
    </location>
</feature>
<comment type="similarity">
    <text evidence="7">Belongs to the binding-protein-dependent transport system permease family.</text>
</comment>
<evidence type="ECO:0000256" key="4">
    <source>
        <dbReference type="ARBA" id="ARBA00022692"/>
    </source>
</evidence>
<dbReference type="eggNOG" id="COG0601">
    <property type="taxonomic scope" value="Bacteria"/>
</dbReference>
<dbReference type="OrthoDB" id="9803623at2"/>
<feature type="domain" description="ABC transmembrane type-1" evidence="8">
    <location>
        <begin position="115"/>
        <end position="312"/>
    </location>
</feature>
<keyword evidence="4 7" id="KW-0812">Transmembrane</keyword>
<comment type="subcellular location">
    <subcellularLocation>
        <location evidence="1 7">Cell membrane</location>
        <topology evidence="1 7">Multi-pass membrane protein</topology>
    </subcellularLocation>
</comment>
<dbReference type="AlphaFoldDB" id="C5CWF6"/>